<reference evidence="3 4" key="1">
    <citation type="journal article" date="2013" name="BMC Genomics">
        <title>Genomics-driven discovery of the pneumocandin biosynthetic gene cluster in the fungus Glarea lozoyensis.</title>
        <authorList>
            <person name="Chen L."/>
            <person name="Yue Q."/>
            <person name="Zhang X."/>
            <person name="Xiang M."/>
            <person name="Wang C."/>
            <person name="Li S."/>
            <person name="Che Y."/>
            <person name="Ortiz-Lopez F.J."/>
            <person name="Bills G.F."/>
            <person name="Liu X."/>
            <person name="An Z."/>
        </authorList>
    </citation>
    <scope>NUCLEOTIDE SEQUENCE [LARGE SCALE GENOMIC DNA]</scope>
    <source>
        <strain evidence="4">ATCC 20868 / MF5171</strain>
    </source>
</reference>
<feature type="region of interest" description="Disordered" evidence="2">
    <location>
        <begin position="117"/>
        <end position="168"/>
    </location>
</feature>
<protein>
    <submittedName>
        <fullName evidence="3">Uncharacterized protein</fullName>
    </submittedName>
</protein>
<feature type="region of interest" description="Disordered" evidence="2">
    <location>
        <begin position="1"/>
        <end position="44"/>
    </location>
</feature>
<accession>S3DCF9</accession>
<organism evidence="3 4">
    <name type="scientific">Glarea lozoyensis (strain ATCC 20868 / MF5171)</name>
    <dbReference type="NCBI Taxonomy" id="1116229"/>
    <lineage>
        <taxon>Eukaryota</taxon>
        <taxon>Fungi</taxon>
        <taxon>Dikarya</taxon>
        <taxon>Ascomycota</taxon>
        <taxon>Pezizomycotina</taxon>
        <taxon>Leotiomycetes</taxon>
        <taxon>Helotiales</taxon>
        <taxon>Helotiaceae</taxon>
        <taxon>Glarea</taxon>
    </lineage>
</organism>
<feature type="coiled-coil region" evidence="1">
    <location>
        <begin position="206"/>
        <end position="274"/>
    </location>
</feature>
<evidence type="ECO:0000313" key="4">
    <source>
        <dbReference type="Proteomes" id="UP000016922"/>
    </source>
</evidence>
<dbReference type="KEGG" id="glz:GLAREA_11104"/>
<proteinExistence type="predicted"/>
<dbReference type="OrthoDB" id="10339220at2759"/>
<evidence type="ECO:0000313" key="3">
    <source>
        <dbReference type="EMBL" id="EPE35405.1"/>
    </source>
</evidence>
<dbReference type="AlphaFoldDB" id="S3DCF9"/>
<gene>
    <name evidence="3" type="ORF">GLAREA_11104</name>
</gene>
<dbReference type="GeneID" id="19470146"/>
<keyword evidence="1" id="KW-0175">Coiled coil</keyword>
<keyword evidence="4" id="KW-1185">Reference proteome</keyword>
<name>S3DCF9_GLAL2</name>
<dbReference type="EMBL" id="KE145354">
    <property type="protein sequence ID" value="EPE35405.1"/>
    <property type="molecule type" value="Genomic_DNA"/>
</dbReference>
<sequence length="432" mass="48167">MEATSSSPMVSQLGLTINNDSGVDLSASVPPQRAKQPSKSYSMSSLNMKKLRGWVSRSRSVSDQSISSNDGSVVVNVIEPGQIPTPTKDPRKVRLNARLRAATKKSIDMLFNEAKKHGKTLGDHPDIVSSSPAKKIKSSTSNTGEHHSEINDQAQEPEDLTLVTSQQREQLSTKDMEIALLRAHLDHMATVQTILKETLTTQQATIEELRTQNKSHATERRTLQHENTQLLNAGTSRAKFDLMKNQVENLTSSLTEMTMKVEEYEKEKEILRNTGYTTFTAYCTALNTERKNIQPLVDIGRSLVLQRGDQAISSGSAKADVLLYAAILPHPREDIYTYANTYGFTPTAVLKCKSERLLEILDARVWVRGLPKAGGYDTDEFVRLVEGIDNKRAGIEGFEEAIAGEQGDEFYQSVMEEFWRLKSAYGEGRQRE</sequence>
<dbReference type="RefSeq" id="XP_008077484.1">
    <property type="nucleotide sequence ID" value="XM_008079293.1"/>
</dbReference>
<feature type="compositionally biased region" description="Polar residues" evidence="2">
    <location>
        <begin position="35"/>
        <end position="44"/>
    </location>
</feature>
<feature type="compositionally biased region" description="Polar residues" evidence="2">
    <location>
        <begin position="128"/>
        <end position="143"/>
    </location>
</feature>
<dbReference type="Proteomes" id="UP000016922">
    <property type="component" value="Unassembled WGS sequence"/>
</dbReference>
<dbReference type="HOGENOM" id="CLU_634679_0_0_1"/>
<feature type="compositionally biased region" description="Polar residues" evidence="2">
    <location>
        <begin position="1"/>
        <end position="21"/>
    </location>
</feature>
<evidence type="ECO:0000256" key="1">
    <source>
        <dbReference type="SAM" id="Coils"/>
    </source>
</evidence>
<evidence type="ECO:0000256" key="2">
    <source>
        <dbReference type="SAM" id="MobiDB-lite"/>
    </source>
</evidence>